<proteinExistence type="inferred from homology"/>
<keyword evidence="14" id="KW-1185">Reference proteome</keyword>
<dbReference type="Pfam" id="PF03105">
    <property type="entry name" value="SPX"/>
    <property type="match status" value="1"/>
</dbReference>
<evidence type="ECO:0000256" key="8">
    <source>
        <dbReference type="ARBA" id="ARBA00023136"/>
    </source>
</evidence>
<feature type="transmembrane region" description="Helical" evidence="10">
    <location>
        <begin position="412"/>
        <end position="435"/>
    </location>
</feature>
<feature type="transmembrane region" description="Helical" evidence="10">
    <location>
        <begin position="371"/>
        <end position="392"/>
    </location>
</feature>
<evidence type="ECO:0000256" key="4">
    <source>
        <dbReference type="ARBA" id="ARBA00022475"/>
    </source>
</evidence>
<evidence type="ECO:0000256" key="1">
    <source>
        <dbReference type="ARBA" id="ARBA00004651"/>
    </source>
</evidence>
<feature type="transmembrane region" description="Helical" evidence="10">
    <location>
        <begin position="456"/>
        <end position="476"/>
    </location>
</feature>
<evidence type="ECO:0000256" key="3">
    <source>
        <dbReference type="ARBA" id="ARBA00022448"/>
    </source>
</evidence>
<dbReference type="Pfam" id="PF03124">
    <property type="entry name" value="EXS"/>
    <property type="match status" value="1"/>
</dbReference>
<keyword evidence="3" id="KW-0813">Transport</keyword>
<evidence type="ECO:0000256" key="2">
    <source>
        <dbReference type="ARBA" id="ARBA00009665"/>
    </source>
</evidence>
<keyword evidence="7 10" id="KW-1133">Transmembrane helix</keyword>
<feature type="transmembrane region" description="Helical" evidence="10">
    <location>
        <begin position="595"/>
        <end position="620"/>
    </location>
</feature>
<reference evidence="13 14" key="1">
    <citation type="journal article" date="2020" name="Nat. Commun.">
        <title>Genome of Tripterygium wilfordii and identification of cytochrome P450 involved in triptolide biosynthesis.</title>
        <authorList>
            <person name="Tu L."/>
            <person name="Su P."/>
            <person name="Zhang Z."/>
            <person name="Gao L."/>
            <person name="Wang J."/>
            <person name="Hu T."/>
            <person name="Zhou J."/>
            <person name="Zhang Y."/>
            <person name="Zhao Y."/>
            <person name="Liu Y."/>
            <person name="Song Y."/>
            <person name="Tong Y."/>
            <person name="Lu Y."/>
            <person name="Yang J."/>
            <person name="Xu C."/>
            <person name="Jia M."/>
            <person name="Peters R.J."/>
            <person name="Huang L."/>
            <person name="Gao W."/>
        </authorList>
    </citation>
    <scope>NUCLEOTIDE SEQUENCE [LARGE SCALE GENOMIC DNA]</scope>
    <source>
        <strain evidence="14">cv. XIE 37</strain>
        <tissue evidence="13">Leaf</tissue>
    </source>
</reference>
<evidence type="ECO:0000313" key="13">
    <source>
        <dbReference type="EMBL" id="KAF5745461.1"/>
    </source>
</evidence>
<feature type="transmembrane region" description="Helical" evidence="10">
    <location>
        <begin position="521"/>
        <end position="539"/>
    </location>
</feature>
<evidence type="ECO:0000256" key="5">
    <source>
        <dbReference type="ARBA" id="ARBA00022592"/>
    </source>
</evidence>
<evidence type="ECO:0000313" key="14">
    <source>
        <dbReference type="Proteomes" id="UP000593562"/>
    </source>
</evidence>
<dbReference type="PANTHER" id="PTHR10783:SF4">
    <property type="entry name" value="PHOSPHATE TRANSPORTER PHO1 HOMOLOG 3"/>
    <property type="match status" value="1"/>
</dbReference>
<feature type="domain" description="EXS" evidence="11">
    <location>
        <begin position="529"/>
        <end position="723"/>
    </location>
</feature>
<keyword evidence="5" id="KW-0592">Phosphate transport</keyword>
<feature type="transmembrane region" description="Helical" evidence="10">
    <location>
        <begin position="496"/>
        <end position="514"/>
    </location>
</feature>
<dbReference type="InterPro" id="IPR004342">
    <property type="entry name" value="EXS_C"/>
</dbReference>
<comment type="similarity">
    <text evidence="2">Belongs to the SYG1 (TC 2.A.94) family.</text>
</comment>
<feature type="transmembrane region" description="Helical" evidence="10">
    <location>
        <begin position="640"/>
        <end position="665"/>
    </location>
</feature>
<dbReference type="CDD" id="cd14476">
    <property type="entry name" value="SPX_PHO1_like"/>
    <property type="match status" value="1"/>
</dbReference>
<protein>
    <submittedName>
        <fullName evidence="13">Phosphate transporter PHO1 -like protein</fullName>
    </submittedName>
</protein>
<keyword evidence="8 10" id="KW-0472">Membrane</keyword>
<dbReference type="GO" id="GO:0005802">
    <property type="term" value="C:trans-Golgi network"/>
    <property type="evidence" value="ECO:0007669"/>
    <property type="project" value="TreeGrafter"/>
</dbReference>
<dbReference type="PROSITE" id="PS51380">
    <property type="entry name" value="EXS"/>
    <property type="match status" value="1"/>
</dbReference>
<dbReference type="InParanoid" id="A0A7J7DGJ3"/>
<dbReference type="InterPro" id="IPR034092">
    <property type="entry name" value="PHO1_SPX"/>
</dbReference>
<dbReference type="GO" id="GO:0005886">
    <property type="term" value="C:plasma membrane"/>
    <property type="evidence" value="ECO:0007669"/>
    <property type="project" value="UniProtKB-SubCell"/>
</dbReference>
<evidence type="ECO:0000256" key="7">
    <source>
        <dbReference type="ARBA" id="ARBA00022989"/>
    </source>
</evidence>
<evidence type="ECO:0000256" key="9">
    <source>
        <dbReference type="ARBA" id="ARBA00043939"/>
    </source>
</evidence>
<name>A0A7J7DGJ3_TRIWF</name>
<evidence type="ECO:0000259" key="11">
    <source>
        <dbReference type="PROSITE" id="PS51380"/>
    </source>
</evidence>
<dbReference type="GO" id="GO:0016036">
    <property type="term" value="P:cellular response to phosphate starvation"/>
    <property type="evidence" value="ECO:0007669"/>
    <property type="project" value="TreeGrafter"/>
</dbReference>
<dbReference type="Proteomes" id="UP000593562">
    <property type="component" value="Unassembled WGS sequence"/>
</dbReference>
<comment type="function">
    <text evidence="9">May transport inorganic phosphate (Pi).</text>
</comment>
<accession>A0A7J7DGJ3</accession>
<evidence type="ECO:0000256" key="10">
    <source>
        <dbReference type="SAM" id="Phobius"/>
    </source>
</evidence>
<comment type="subcellular location">
    <subcellularLocation>
        <location evidence="1">Cell membrane</location>
        <topology evidence="1">Multi-pass membrane protein</topology>
    </subcellularLocation>
</comment>
<evidence type="ECO:0000256" key="6">
    <source>
        <dbReference type="ARBA" id="ARBA00022692"/>
    </source>
</evidence>
<dbReference type="GO" id="GO:0006817">
    <property type="term" value="P:phosphate ion transport"/>
    <property type="evidence" value="ECO:0007669"/>
    <property type="project" value="UniProtKB-KW"/>
</dbReference>
<dbReference type="EMBL" id="JAAARO010000007">
    <property type="protein sequence ID" value="KAF5745461.1"/>
    <property type="molecule type" value="Genomic_DNA"/>
</dbReference>
<organism evidence="13 14">
    <name type="scientific">Tripterygium wilfordii</name>
    <name type="common">Thunder God vine</name>
    <dbReference type="NCBI Taxonomy" id="458696"/>
    <lineage>
        <taxon>Eukaryota</taxon>
        <taxon>Viridiplantae</taxon>
        <taxon>Streptophyta</taxon>
        <taxon>Embryophyta</taxon>
        <taxon>Tracheophyta</taxon>
        <taxon>Spermatophyta</taxon>
        <taxon>Magnoliopsida</taxon>
        <taxon>eudicotyledons</taxon>
        <taxon>Gunneridae</taxon>
        <taxon>Pentapetalae</taxon>
        <taxon>rosids</taxon>
        <taxon>fabids</taxon>
        <taxon>Celastrales</taxon>
        <taxon>Celastraceae</taxon>
        <taxon>Tripterygium</taxon>
    </lineage>
</organism>
<dbReference type="GO" id="GO:0000822">
    <property type="term" value="F:inositol hexakisphosphate binding"/>
    <property type="evidence" value="ECO:0007669"/>
    <property type="project" value="TreeGrafter"/>
</dbReference>
<keyword evidence="4" id="KW-1003">Cell membrane</keyword>
<dbReference type="PANTHER" id="PTHR10783">
    <property type="entry name" value="XENOTROPIC AND POLYTROPIC RETROVIRUS RECEPTOR 1-RELATED"/>
    <property type="match status" value="1"/>
</dbReference>
<gene>
    <name evidence="13" type="ORF">HS088_TW07G01045</name>
</gene>
<feature type="domain" description="SPX" evidence="12">
    <location>
        <begin position="1"/>
        <end position="320"/>
    </location>
</feature>
<sequence length="724" mass="83497">MKFGKEFASQMVPEWHQAYMDYNFLKTLLKEIQRFNQRKGQSPAAGASRKLALYRTFSGLIQRNNNCIHHNHPSSKSGDVELDVESHEAILVNPSYVNGSKRYETMFLRASEEGAVGELVYFKRLDGEFNKVERFYKGKVDEVMKEAAMLNKQMDALIAFRIKVENPSGWHWNQRSADMTRLASDISSSAAALAASTPSEAKASASRTVLNQEVDEAEENKSSIRPAPLEILNHVKMNNTVDSPRSTIKGFLKVPTQTELKFNRHNLQKVEQQLKQAFIAFYQKLRLLKSFSFLNTLAFSKIMKKYDKITSRNASKSYMNMVDESFLGSSDEITKLMERVEATFVKHFMNSNRCKGMNILRPKARRERHRITFSMGFLGGCAMALMVALVLIVQARNIINSPGQVQYMETLFPLYSLFGFIVLHMLMYAVNIYYWRHYRINYAFIFGFKQGTELGFREILLVSFGIGVLALLIVIANLDMEMTQKTRDYQAITELIPLNLVILLIVGLLLPFNVLYRSSRFFLLTCVVHCLLAPLYKVAFPDFFLADQLTSQCLRRLLEEKDPMQGLNGLKYLVTVIAICMRTAFSLNKGMTWKLLAWIFSAVAAIFATYWDLVVDWGLLQRHSKNRWLRDRLLVPHKSVYFGVMVLNILLRFAWLQTVLNLTLFDLHIQNMTTIFASLEIIRRGIWNFFRLENEHLNNVGKYRAFKSVPLPFSYNEEDDDIDE</sequence>
<keyword evidence="6 10" id="KW-0812">Transmembrane</keyword>
<dbReference type="PROSITE" id="PS51382">
    <property type="entry name" value="SPX"/>
    <property type="match status" value="1"/>
</dbReference>
<dbReference type="AlphaFoldDB" id="A0A7J7DGJ3"/>
<comment type="caution">
    <text evidence="13">The sequence shown here is derived from an EMBL/GenBank/DDBJ whole genome shotgun (WGS) entry which is preliminary data.</text>
</comment>
<evidence type="ECO:0000259" key="12">
    <source>
        <dbReference type="PROSITE" id="PS51382"/>
    </source>
</evidence>
<dbReference type="InterPro" id="IPR004331">
    <property type="entry name" value="SPX_dom"/>
</dbReference>